<keyword evidence="3" id="KW-1185">Reference proteome</keyword>
<accession>A0A6G1PDA8</accession>
<sequence>MTVSPGQVESGISSAGLSERHSVSMQLKDKQRTRVLILLFLSFCQSHLYREA</sequence>
<dbReference type="Proteomes" id="UP000503349">
    <property type="component" value="Chromosome 4"/>
</dbReference>
<feature type="region of interest" description="Disordered" evidence="1">
    <location>
        <begin position="1"/>
        <end position="23"/>
    </location>
</feature>
<organism evidence="2 3">
    <name type="scientific">Channa argus</name>
    <name type="common">Northern snakehead</name>
    <name type="synonym">Ophicephalus argus</name>
    <dbReference type="NCBI Taxonomy" id="215402"/>
    <lineage>
        <taxon>Eukaryota</taxon>
        <taxon>Metazoa</taxon>
        <taxon>Chordata</taxon>
        <taxon>Craniata</taxon>
        <taxon>Vertebrata</taxon>
        <taxon>Euteleostomi</taxon>
        <taxon>Actinopterygii</taxon>
        <taxon>Neopterygii</taxon>
        <taxon>Teleostei</taxon>
        <taxon>Neoteleostei</taxon>
        <taxon>Acanthomorphata</taxon>
        <taxon>Anabantaria</taxon>
        <taxon>Anabantiformes</taxon>
        <taxon>Channoidei</taxon>
        <taxon>Channidae</taxon>
        <taxon>Channa</taxon>
    </lineage>
</organism>
<evidence type="ECO:0000256" key="1">
    <source>
        <dbReference type="SAM" id="MobiDB-lite"/>
    </source>
</evidence>
<proteinExistence type="predicted"/>
<gene>
    <name evidence="2" type="ORF">EXN66_Car003963</name>
</gene>
<reference evidence="3" key="2">
    <citation type="submission" date="2019-02" db="EMBL/GenBank/DDBJ databases">
        <title>Opniocepnalus argus Var Kimnra genome.</title>
        <authorList>
            <person name="Zhou C."/>
            <person name="Xiao S."/>
        </authorList>
    </citation>
    <scope>NUCLEOTIDE SEQUENCE [LARGE SCALE GENOMIC DNA]</scope>
</reference>
<reference evidence="2 3" key="1">
    <citation type="submission" date="2019-02" db="EMBL/GenBank/DDBJ databases">
        <title>Opniocepnalus argus genome.</title>
        <authorList>
            <person name="Zhou C."/>
            <person name="Xiao S."/>
        </authorList>
    </citation>
    <scope>NUCLEOTIDE SEQUENCE [LARGE SCALE GENOMIC DNA]</scope>
    <source>
        <strain evidence="2">OARG1902GOOAL</strain>
        <tissue evidence="2">Muscle</tissue>
    </source>
</reference>
<evidence type="ECO:0000313" key="2">
    <source>
        <dbReference type="EMBL" id="KAF3688291.1"/>
    </source>
</evidence>
<name>A0A6G1PDA8_CHAAH</name>
<dbReference type="AlphaFoldDB" id="A0A6G1PDA8"/>
<protein>
    <submittedName>
        <fullName evidence="2">Uncharacterized protein</fullName>
    </submittedName>
</protein>
<feature type="compositionally biased region" description="Polar residues" evidence="1">
    <location>
        <begin position="1"/>
        <end position="16"/>
    </location>
</feature>
<dbReference type="EMBL" id="CM015715">
    <property type="protein sequence ID" value="KAF3688291.1"/>
    <property type="molecule type" value="Genomic_DNA"/>
</dbReference>
<evidence type="ECO:0000313" key="3">
    <source>
        <dbReference type="Proteomes" id="UP000503349"/>
    </source>
</evidence>